<keyword evidence="2" id="KW-1185">Reference proteome</keyword>
<dbReference type="Pfam" id="PF20500">
    <property type="entry name" value="DNA-PKcs_N"/>
    <property type="match status" value="1"/>
</dbReference>
<evidence type="ECO:0000313" key="3">
    <source>
        <dbReference type="RefSeq" id="XP_023973875.1"/>
    </source>
</evidence>
<dbReference type="GeneID" id="112063203"/>
<gene>
    <name evidence="3" type="primary">LOC112063203</name>
</gene>
<dbReference type="InterPro" id="IPR046804">
    <property type="entry name" value="DNA-PKcs_N"/>
</dbReference>
<feature type="domain" description="DNA-PKcs N-terminal" evidence="1">
    <location>
        <begin position="5"/>
        <end position="214"/>
    </location>
</feature>
<dbReference type="InParanoid" id="A0A2Y9SC39"/>
<dbReference type="OrthoDB" id="431717at2759"/>
<dbReference type="Proteomes" id="UP000248484">
    <property type="component" value="Unplaced"/>
</dbReference>
<proteinExistence type="predicted"/>
<evidence type="ECO:0000259" key="1">
    <source>
        <dbReference type="Pfam" id="PF20500"/>
    </source>
</evidence>
<feature type="non-terminal residue" evidence="3">
    <location>
        <position position="1"/>
    </location>
</feature>
<feature type="non-terminal residue" evidence="3">
    <location>
        <position position="214"/>
    </location>
</feature>
<dbReference type="AlphaFoldDB" id="A0A2Y9SC39"/>
<reference evidence="3" key="1">
    <citation type="submission" date="2025-08" db="UniProtKB">
        <authorList>
            <consortium name="RefSeq"/>
        </authorList>
    </citation>
    <scope>IDENTIFICATION</scope>
    <source>
        <tissue evidence="3">Muscle</tissue>
    </source>
</reference>
<protein>
    <submittedName>
        <fullName evidence="3">DNA-dependent protein kinase catalytic subunit-like</fullName>
    </submittedName>
</protein>
<accession>A0A2Y9SC39</accession>
<dbReference type="RefSeq" id="XP_023973875.1">
    <property type="nucleotide sequence ID" value="XM_024118107.1"/>
</dbReference>
<sequence length="214" mass="24271">GAEPESEDCRVSGDVRAGQRRVPACKDYLDLFRNLLSCDQMMDSLLADEAFLFVNSSLPSLNRLLYDEFVKSVLKIIEKLDLTLEKQSVGEREDESEAADVWVIPTSDPAANLHPAKPKDFSAFINLVGLCREILPEKHVEFFEPWVYSFAYELILQSTRLPFISGFYKLLSIAVRNAKKIKYFEGVGPKSQKQSPEDPEKSFCFALFAKFGKE</sequence>
<evidence type="ECO:0000313" key="2">
    <source>
        <dbReference type="Proteomes" id="UP000248484"/>
    </source>
</evidence>
<name>A0A2Y9SC39_PHYMC</name>
<dbReference type="KEGG" id="pcad:112063203"/>
<organism evidence="2 3">
    <name type="scientific">Physeter macrocephalus</name>
    <name type="common">Sperm whale</name>
    <name type="synonym">Physeter catodon</name>
    <dbReference type="NCBI Taxonomy" id="9755"/>
    <lineage>
        <taxon>Eukaryota</taxon>
        <taxon>Metazoa</taxon>
        <taxon>Chordata</taxon>
        <taxon>Craniata</taxon>
        <taxon>Vertebrata</taxon>
        <taxon>Euteleostomi</taxon>
        <taxon>Mammalia</taxon>
        <taxon>Eutheria</taxon>
        <taxon>Laurasiatheria</taxon>
        <taxon>Artiodactyla</taxon>
        <taxon>Whippomorpha</taxon>
        <taxon>Cetacea</taxon>
        <taxon>Odontoceti</taxon>
        <taxon>Physeteridae</taxon>
        <taxon>Physeter</taxon>
    </lineage>
</organism>